<feature type="active site" evidence="1">
    <location>
        <position position="304"/>
    </location>
</feature>
<dbReference type="SUPFAM" id="SSF54211">
    <property type="entry name" value="Ribosomal protein S5 domain 2-like"/>
    <property type="match status" value="1"/>
</dbReference>
<proteinExistence type="inferred from homology"/>
<keyword evidence="1" id="KW-0378">Hydrolase</keyword>
<sequence length="366" mass="38243">MPRRTATMLASTLLLIAVLCAAVLIKVPYSAMSPGPTYNTLGTVKGEQVLSFPGKEDSGNKTSGHLNMTTVRVTGSEYRMNLFEAVYGWLADDNAVVPHSTLYPTDKSAEEVDEENAEEFSRSQESAKVAALKALGKKVATRVVVQSVVKDGASHGTLHAGDVIKAVDGKPVKNPQDVGKLVTKHEPGEDVGFTIVPADEAEAAEKAKKDPNTLEGKRITVPTKKAPDDGRALVGIQPGTAHTFPFPINITLADVGGPSAGLMFALGIVDKLTKSDLTGGAFVAGTGTIDADGKIGAIGGIQMKTVAAREKGAEFFLTPKGNCSAAAAHTPDGLTLVKVDTMSDAMDAMKKIRDDKTSELPRCSAG</sequence>
<dbReference type="PROSITE" id="PS50106">
    <property type="entry name" value="PDZ"/>
    <property type="match status" value="1"/>
</dbReference>
<evidence type="ECO:0000259" key="2">
    <source>
        <dbReference type="PROSITE" id="PS50106"/>
    </source>
</evidence>
<keyword evidence="1" id="KW-0720">Serine protease</keyword>
<name>A0A345XZE3_9ACTN</name>
<evidence type="ECO:0000313" key="5">
    <source>
        <dbReference type="Proteomes" id="UP000254425"/>
    </source>
</evidence>
<dbReference type="KEGG" id="sarm:DVA86_01580"/>
<dbReference type="GO" id="GO:0004176">
    <property type="term" value="F:ATP-dependent peptidase activity"/>
    <property type="evidence" value="ECO:0007669"/>
    <property type="project" value="UniProtKB-UniRule"/>
</dbReference>
<dbReference type="PROSITE" id="PS51786">
    <property type="entry name" value="LON_PROTEOLYTIC"/>
    <property type="match status" value="1"/>
</dbReference>
<dbReference type="SUPFAM" id="SSF50156">
    <property type="entry name" value="PDZ domain-like"/>
    <property type="match status" value="1"/>
</dbReference>
<dbReference type="InterPro" id="IPR014721">
    <property type="entry name" value="Ribsml_uS5_D2-typ_fold_subgr"/>
</dbReference>
<accession>A0A345XZE3</accession>
<dbReference type="InterPro" id="IPR008269">
    <property type="entry name" value="Lon_proteolytic"/>
</dbReference>
<organism evidence="4 5">
    <name type="scientific">Streptomyces armeniacus</name>
    <dbReference type="NCBI Taxonomy" id="83291"/>
    <lineage>
        <taxon>Bacteria</taxon>
        <taxon>Bacillati</taxon>
        <taxon>Actinomycetota</taxon>
        <taxon>Actinomycetes</taxon>
        <taxon>Kitasatosporales</taxon>
        <taxon>Streptomycetaceae</taxon>
        <taxon>Streptomyces</taxon>
    </lineage>
</organism>
<dbReference type="Pfam" id="PF05362">
    <property type="entry name" value="Lon_C"/>
    <property type="match status" value="1"/>
</dbReference>
<dbReference type="Pfam" id="PF13180">
    <property type="entry name" value="PDZ_2"/>
    <property type="match status" value="1"/>
</dbReference>
<dbReference type="AlphaFoldDB" id="A0A345XZE3"/>
<dbReference type="EC" id="3.4.21.53" evidence="1"/>
<comment type="similarity">
    <text evidence="1">Belongs to the peptidase S16 family.</text>
</comment>
<evidence type="ECO:0000256" key="1">
    <source>
        <dbReference type="PROSITE-ProRule" id="PRU01122"/>
    </source>
</evidence>
<dbReference type="RefSeq" id="WP_208875108.1">
    <property type="nucleotide sequence ID" value="NZ_CP031320.1"/>
</dbReference>
<dbReference type="GO" id="GO:0004252">
    <property type="term" value="F:serine-type endopeptidase activity"/>
    <property type="evidence" value="ECO:0007669"/>
    <property type="project" value="UniProtKB-UniRule"/>
</dbReference>
<dbReference type="EMBL" id="CP031320">
    <property type="protein sequence ID" value="AXK37009.1"/>
    <property type="molecule type" value="Genomic_DNA"/>
</dbReference>
<dbReference type="GO" id="GO:0006508">
    <property type="term" value="P:proteolysis"/>
    <property type="evidence" value="ECO:0007669"/>
    <property type="project" value="UniProtKB-KW"/>
</dbReference>
<evidence type="ECO:0000259" key="3">
    <source>
        <dbReference type="PROSITE" id="PS51786"/>
    </source>
</evidence>
<feature type="domain" description="PDZ" evidence="2">
    <location>
        <begin position="117"/>
        <end position="174"/>
    </location>
</feature>
<reference evidence="4 5" key="1">
    <citation type="submission" date="2018-07" db="EMBL/GenBank/DDBJ databases">
        <title>Draft genome of the type strain Streptomyces armeniacus ATCC 15676.</title>
        <authorList>
            <person name="Labana P."/>
            <person name="Gosse J.T."/>
            <person name="Boddy C.N."/>
        </authorList>
    </citation>
    <scope>NUCLEOTIDE SEQUENCE [LARGE SCALE GENOMIC DNA]</scope>
    <source>
        <strain evidence="4 5">ATCC 15676</strain>
    </source>
</reference>
<dbReference type="InterPro" id="IPR020568">
    <property type="entry name" value="Ribosomal_Su5_D2-typ_SF"/>
</dbReference>
<dbReference type="InterPro" id="IPR036034">
    <property type="entry name" value="PDZ_sf"/>
</dbReference>
<dbReference type="GO" id="GO:0030163">
    <property type="term" value="P:protein catabolic process"/>
    <property type="evidence" value="ECO:0007669"/>
    <property type="project" value="InterPro"/>
</dbReference>
<dbReference type="InterPro" id="IPR001478">
    <property type="entry name" value="PDZ"/>
</dbReference>
<comment type="catalytic activity">
    <reaction evidence="1">
        <text>Hydrolysis of proteins in presence of ATP.</text>
        <dbReference type="EC" id="3.4.21.53"/>
    </reaction>
</comment>
<dbReference type="InterPro" id="IPR027065">
    <property type="entry name" value="Lon_Prtase"/>
</dbReference>
<evidence type="ECO:0000313" key="4">
    <source>
        <dbReference type="EMBL" id="AXK37009.1"/>
    </source>
</evidence>
<feature type="active site" evidence="1">
    <location>
        <position position="259"/>
    </location>
</feature>
<dbReference type="Proteomes" id="UP000254425">
    <property type="component" value="Chromosome"/>
</dbReference>
<feature type="domain" description="Lon proteolytic" evidence="3">
    <location>
        <begin position="254"/>
        <end position="352"/>
    </location>
</feature>
<dbReference type="GO" id="GO:0005524">
    <property type="term" value="F:ATP binding"/>
    <property type="evidence" value="ECO:0007669"/>
    <property type="project" value="InterPro"/>
</dbReference>
<keyword evidence="1" id="KW-0645">Protease</keyword>
<dbReference type="Gene3D" id="2.30.42.10">
    <property type="match status" value="1"/>
</dbReference>
<dbReference type="Gene3D" id="3.30.230.10">
    <property type="match status" value="1"/>
</dbReference>
<protein>
    <recommendedName>
        <fullName evidence="1">endopeptidase La</fullName>
        <ecNumber evidence="1">3.4.21.53</ecNumber>
    </recommendedName>
</protein>
<keyword evidence="5" id="KW-1185">Reference proteome</keyword>
<dbReference type="PANTHER" id="PTHR10046">
    <property type="entry name" value="ATP DEPENDENT LON PROTEASE FAMILY MEMBER"/>
    <property type="match status" value="1"/>
</dbReference>
<gene>
    <name evidence="4" type="ORF">DVA86_01580</name>
</gene>